<dbReference type="AlphaFoldDB" id="A0A5P1FPV0"/>
<dbReference type="InterPro" id="IPR039619">
    <property type="entry name" value="MAKR2/5"/>
</dbReference>
<dbReference type="GO" id="GO:0005886">
    <property type="term" value="C:plasma membrane"/>
    <property type="evidence" value="ECO:0007669"/>
    <property type="project" value="InterPro"/>
</dbReference>
<protein>
    <recommendedName>
        <fullName evidence="4">Membrane-associated kinase regulator 2</fullName>
    </recommendedName>
</protein>
<dbReference type="EMBL" id="CM007381">
    <property type="protein sequence ID" value="ONK80054.1"/>
    <property type="molecule type" value="Genomic_DNA"/>
</dbReference>
<dbReference type="OMA" id="XAEEAER"/>
<evidence type="ECO:0000313" key="2">
    <source>
        <dbReference type="EMBL" id="ONK80054.1"/>
    </source>
</evidence>
<gene>
    <name evidence="2" type="ORF">A4U43_C01F13330</name>
</gene>
<evidence type="ECO:0000313" key="3">
    <source>
        <dbReference type="Proteomes" id="UP000243459"/>
    </source>
</evidence>
<organism evidence="2 3">
    <name type="scientific">Asparagus officinalis</name>
    <name type="common">Garden asparagus</name>
    <dbReference type="NCBI Taxonomy" id="4686"/>
    <lineage>
        <taxon>Eukaryota</taxon>
        <taxon>Viridiplantae</taxon>
        <taxon>Streptophyta</taxon>
        <taxon>Embryophyta</taxon>
        <taxon>Tracheophyta</taxon>
        <taxon>Spermatophyta</taxon>
        <taxon>Magnoliopsida</taxon>
        <taxon>Liliopsida</taxon>
        <taxon>Asparagales</taxon>
        <taxon>Asparagaceae</taxon>
        <taxon>Asparagoideae</taxon>
        <taxon>Asparagus</taxon>
    </lineage>
</organism>
<sequence length="206" mass="23115">METFSLLRYWKSNRDCSSTNFATSALRSSTDSSSSSSDDDDDDGSFFDLDFSVEYTADGQDENAVENLDDTSSESGEEAASPTSSSELSVSLSPSDHLFFNGDLIPLEDSDPKSSQFSVSLLKSATRFRVFMLRLRKPKSAQNQNKNTKSFVNFKVEEVPIVSLFRNPLKTRRSDDDLVEDKVKLSKETVQKYINKIRPRNGLETE</sequence>
<feature type="region of interest" description="Disordered" evidence="1">
    <location>
        <begin position="24"/>
        <end position="90"/>
    </location>
</feature>
<evidence type="ECO:0008006" key="4">
    <source>
        <dbReference type="Google" id="ProtNLM"/>
    </source>
</evidence>
<dbReference type="PANTHER" id="PTHR33929">
    <property type="entry name" value="MEMBRANE-ASSOCIATED KINASE REGULATOR 2-RELATED"/>
    <property type="match status" value="1"/>
</dbReference>
<reference evidence="3" key="1">
    <citation type="journal article" date="2017" name="Nat. Commun.">
        <title>The asparagus genome sheds light on the origin and evolution of a young Y chromosome.</title>
        <authorList>
            <person name="Harkess A."/>
            <person name="Zhou J."/>
            <person name="Xu C."/>
            <person name="Bowers J.E."/>
            <person name="Van der Hulst R."/>
            <person name="Ayyampalayam S."/>
            <person name="Mercati F."/>
            <person name="Riccardi P."/>
            <person name="McKain M.R."/>
            <person name="Kakrana A."/>
            <person name="Tang H."/>
            <person name="Ray J."/>
            <person name="Groenendijk J."/>
            <person name="Arikit S."/>
            <person name="Mathioni S.M."/>
            <person name="Nakano M."/>
            <person name="Shan H."/>
            <person name="Telgmann-Rauber A."/>
            <person name="Kanno A."/>
            <person name="Yue Z."/>
            <person name="Chen H."/>
            <person name="Li W."/>
            <person name="Chen Y."/>
            <person name="Xu X."/>
            <person name="Zhang Y."/>
            <person name="Luo S."/>
            <person name="Chen H."/>
            <person name="Gao J."/>
            <person name="Mao Z."/>
            <person name="Pires J.C."/>
            <person name="Luo M."/>
            <person name="Kudrna D."/>
            <person name="Wing R.A."/>
            <person name="Meyers B.C."/>
            <person name="Yi K."/>
            <person name="Kong H."/>
            <person name="Lavrijsen P."/>
            <person name="Sunseri F."/>
            <person name="Falavigna A."/>
            <person name="Ye Y."/>
            <person name="Leebens-Mack J.H."/>
            <person name="Chen G."/>
        </authorList>
    </citation>
    <scope>NUCLEOTIDE SEQUENCE [LARGE SCALE GENOMIC DNA]</scope>
    <source>
        <strain evidence="3">cv. DH0086</strain>
    </source>
</reference>
<name>A0A5P1FPV0_ASPOF</name>
<proteinExistence type="predicted"/>
<dbReference type="Proteomes" id="UP000243459">
    <property type="component" value="Chromosome 1"/>
</dbReference>
<evidence type="ECO:0000256" key="1">
    <source>
        <dbReference type="SAM" id="MobiDB-lite"/>
    </source>
</evidence>
<feature type="compositionally biased region" description="Low complexity" evidence="1">
    <location>
        <begin position="78"/>
        <end position="90"/>
    </location>
</feature>
<feature type="compositionally biased region" description="Acidic residues" evidence="1">
    <location>
        <begin position="59"/>
        <end position="77"/>
    </location>
</feature>
<accession>A0A5P1FPV0</accession>
<dbReference type="PANTHER" id="PTHR33929:SF1">
    <property type="entry name" value="MEMBRANE-ASSOCIATED KINASE REGULATOR 2-RELATED"/>
    <property type="match status" value="1"/>
</dbReference>
<dbReference type="Gramene" id="ONK80054">
    <property type="protein sequence ID" value="ONK80054"/>
    <property type="gene ID" value="A4U43_C01F13330"/>
</dbReference>
<keyword evidence="3" id="KW-1185">Reference proteome</keyword>